<name>A0A7X9RXL2_9BACT</name>
<organism evidence="1 2">
    <name type="scientific">Flammeovirga aprica JL-4</name>
    <dbReference type="NCBI Taxonomy" id="694437"/>
    <lineage>
        <taxon>Bacteria</taxon>
        <taxon>Pseudomonadati</taxon>
        <taxon>Bacteroidota</taxon>
        <taxon>Cytophagia</taxon>
        <taxon>Cytophagales</taxon>
        <taxon>Flammeovirgaceae</taxon>
        <taxon>Flammeovirga</taxon>
    </lineage>
</organism>
<dbReference type="CDD" id="cd16387">
    <property type="entry name" value="ParB_N_Srx"/>
    <property type="match status" value="1"/>
</dbReference>
<reference evidence="1 2" key="1">
    <citation type="submission" date="2020-04" db="EMBL/GenBank/DDBJ databases">
        <title>Flammeovirga sp. SR4, a novel species isolated from seawater.</title>
        <authorList>
            <person name="Wang X."/>
        </authorList>
    </citation>
    <scope>NUCLEOTIDE SEQUENCE [LARGE SCALE GENOMIC DNA]</scope>
    <source>
        <strain evidence="1 2">ATCC 23126</strain>
    </source>
</reference>
<evidence type="ECO:0000313" key="2">
    <source>
        <dbReference type="Proteomes" id="UP000576082"/>
    </source>
</evidence>
<dbReference type="RefSeq" id="WP_169658786.1">
    <property type="nucleotide sequence ID" value="NZ_JABANE010000067.1"/>
</dbReference>
<dbReference type="EMBL" id="JABANE010000067">
    <property type="protein sequence ID" value="NME70553.1"/>
    <property type="molecule type" value="Genomic_DNA"/>
</dbReference>
<dbReference type="SUPFAM" id="SSF110849">
    <property type="entry name" value="ParB/Sulfiredoxin"/>
    <property type="match status" value="1"/>
</dbReference>
<sequence length="339" mass="39652">MTEFQYLDRNLIYILPELEQFIRKQGTEEAELFRESIVQDGVRDPLLLVNIGNHKNLLIDGHHRYRVTGHYHQLPVRYLEHLHTLEDVKLWMLKNQLGRRNLIDAERIDIALKITEFMQDKAKQNQSKGGKDKGLSKLTEAEKVNTREEVVKLSGASSGNIAKFKKIKKEAPSFILSQVLSGETSIHKAYQQVSNNKSLTEMLRISYQKKLNESELKELITKFCQLSVPFIEASHFILSSFIKESISNYRIPKTSMEDVEEALDIMNTPGALKDEFNILRLEYFYKQTIKMIEYRMSYPDYHEVVDAFKEQAYPAWDKFIELKTLESKLRDAKQEEKKK</sequence>
<dbReference type="InterPro" id="IPR036086">
    <property type="entry name" value="ParB/Sulfiredoxin_sf"/>
</dbReference>
<accession>A0A7X9RXL2</accession>
<dbReference type="Proteomes" id="UP000576082">
    <property type="component" value="Unassembled WGS sequence"/>
</dbReference>
<comment type="caution">
    <text evidence="1">The sequence shown here is derived from an EMBL/GenBank/DDBJ whole genome shotgun (WGS) entry which is preliminary data.</text>
</comment>
<evidence type="ECO:0000313" key="1">
    <source>
        <dbReference type="EMBL" id="NME70553.1"/>
    </source>
</evidence>
<keyword evidence="2" id="KW-1185">Reference proteome</keyword>
<dbReference type="Gene3D" id="3.90.1530.10">
    <property type="entry name" value="Conserved hypothetical protein from pyrococcus furiosus pfu- 392566-001, ParB domain"/>
    <property type="match status" value="1"/>
</dbReference>
<protein>
    <recommendedName>
        <fullName evidence="3">ParB/Sulfiredoxin domain-containing protein</fullName>
    </recommendedName>
</protein>
<proteinExistence type="predicted"/>
<evidence type="ECO:0008006" key="3">
    <source>
        <dbReference type="Google" id="ProtNLM"/>
    </source>
</evidence>
<dbReference type="AlphaFoldDB" id="A0A7X9RXL2"/>
<gene>
    <name evidence="1" type="ORF">HHU12_21435</name>
</gene>